<dbReference type="EMBL" id="FORP01000013">
    <property type="protein sequence ID" value="SFK06727.1"/>
    <property type="molecule type" value="Genomic_DNA"/>
</dbReference>
<keyword evidence="7" id="KW-1185">Reference proteome</keyword>
<dbReference type="Gene3D" id="3.20.170.30">
    <property type="match status" value="1"/>
</dbReference>
<evidence type="ECO:0000256" key="1">
    <source>
        <dbReference type="ARBA" id="ARBA00009836"/>
    </source>
</evidence>
<dbReference type="InterPro" id="IPR042080">
    <property type="entry name" value="RNA_2'-PTrans_N"/>
</dbReference>
<name>A0A1I3WIP6_9PSEU</name>
<dbReference type="GO" id="GO:0000215">
    <property type="term" value="F:tRNA 2'-phosphotransferase activity"/>
    <property type="evidence" value="ECO:0007669"/>
    <property type="project" value="TreeGrafter"/>
</dbReference>
<gene>
    <name evidence="5" type="primary">kptA</name>
    <name evidence="6" type="ORF">SAMN05421835_11318</name>
</gene>
<dbReference type="GO" id="GO:0006388">
    <property type="term" value="P:tRNA splicing, via endonucleolytic cleavage and ligation"/>
    <property type="evidence" value="ECO:0007669"/>
    <property type="project" value="UniProtKB-UniRule"/>
</dbReference>
<dbReference type="InterPro" id="IPR002745">
    <property type="entry name" value="Ptrans_KptA/Tpt1"/>
</dbReference>
<dbReference type="Pfam" id="PF01885">
    <property type="entry name" value="PTS_2-RNA"/>
    <property type="match status" value="1"/>
</dbReference>
<dbReference type="HAMAP" id="MF_00299">
    <property type="entry name" value="KptA"/>
    <property type="match status" value="1"/>
</dbReference>
<sequence length="182" mass="20017">MDNRQMVKLSKRLARHLRHDPAALGITLGPGGWVEVRSLLAALRGDGVRITRADLEEVVAGNDKQRFAFDATGERIRANQGHSVEIDLGLPATTPPAVLYHGTVERFLSAIFHEGLRPMNRHDVHLSPDRETAVRVGSRRGKPVVLEVDAGAMSREGHEFRVSANGVWLTAAVPPEFLRRIG</sequence>
<dbReference type="RefSeq" id="WP_091510422.1">
    <property type="nucleotide sequence ID" value="NZ_CBDRCA010000001.1"/>
</dbReference>
<organism evidence="6 7">
    <name type="scientific">Amycolatopsis sacchari</name>
    <dbReference type="NCBI Taxonomy" id="115433"/>
    <lineage>
        <taxon>Bacteria</taxon>
        <taxon>Bacillati</taxon>
        <taxon>Actinomycetota</taxon>
        <taxon>Actinomycetes</taxon>
        <taxon>Pseudonocardiales</taxon>
        <taxon>Pseudonocardiaceae</taxon>
        <taxon>Amycolatopsis</taxon>
    </lineage>
</organism>
<accession>A0A1I3WIP6</accession>
<dbReference type="EC" id="2.7.1.-" evidence="5"/>
<dbReference type="Gene3D" id="1.10.10.970">
    <property type="entry name" value="RNA 2'-phosphotransferase, Tpt1/KptA family, N-terminal domain"/>
    <property type="match status" value="1"/>
</dbReference>
<keyword evidence="2 5" id="KW-0808">Transferase</keyword>
<dbReference type="NCBIfam" id="NF002014">
    <property type="entry name" value="PRK00819.1-4"/>
    <property type="match status" value="1"/>
</dbReference>
<evidence type="ECO:0000313" key="6">
    <source>
        <dbReference type="EMBL" id="SFK06727.1"/>
    </source>
</evidence>
<proteinExistence type="inferred from homology"/>
<evidence type="ECO:0000256" key="5">
    <source>
        <dbReference type="HAMAP-Rule" id="MF_00299"/>
    </source>
</evidence>
<evidence type="ECO:0000256" key="3">
    <source>
        <dbReference type="ARBA" id="ARBA00023027"/>
    </source>
</evidence>
<evidence type="ECO:0000256" key="4">
    <source>
        <dbReference type="ARBA" id="ARBA00025212"/>
    </source>
</evidence>
<dbReference type="Proteomes" id="UP000199025">
    <property type="component" value="Unassembled WGS sequence"/>
</dbReference>
<evidence type="ECO:0000256" key="2">
    <source>
        <dbReference type="ARBA" id="ARBA00022679"/>
    </source>
</evidence>
<dbReference type="PANTHER" id="PTHR12684:SF2">
    <property type="entry name" value="TRNA 2'-PHOSPHOTRANSFERASE 1"/>
    <property type="match status" value="1"/>
</dbReference>
<keyword evidence="3 5" id="KW-0520">NAD</keyword>
<dbReference type="STRING" id="115433.SAMN05421835_11318"/>
<evidence type="ECO:0000313" key="7">
    <source>
        <dbReference type="Proteomes" id="UP000199025"/>
    </source>
</evidence>
<comment type="similarity">
    <text evidence="1 5">Belongs to the KptA/TPT1 family.</text>
</comment>
<reference evidence="6 7" key="1">
    <citation type="submission" date="2016-10" db="EMBL/GenBank/DDBJ databases">
        <authorList>
            <person name="de Groot N.N."/>
        </authorList>
    </citation>
    <scope>NUCLEOTIDE SEQUENCE [LARGE SCALE GENOMIC DNA]</scope>
    <source>
        <strain evidence="6 7">DSM 44468</strain>
    </source>
</reference>
<dbReference type="OrthoDB" id="4537997at2"/>
<comment type="function">
    <text evidence="4 5">Removes the 2'-phosphate from RNA via an intermediate in which the phosphate is ADP-ribosylated by NAD followed by a presumed transesterification to release the RNA and generate ADP-ribose 1''-2''-cyclic phosphate (APPR&gt;P). May function as an ADP-ribosylase.</text>
</comment>
<dbReference type="AlphaFoldDB" id="A0A1I3WIP6"/>
<dbReference type="PANTHER" id="PTHR12684">
    <property type="entry name" value="PUTATIVE PHOSPHOTRANSFERASE"/>
    <property type="match status" value="1"/>
</dbReference>
<dbReference type="InterPro" id="IPR022928">
    <property type="entry name" value="RNA_2'-PTrans_KptA"/>
</dbReference>
<protein>
    <recommendedName>
        <fullName evidence="5">Probable RNA 2'-phosphotransferase</fullName>
        <ecNumber evidence="5">2.7.1.-</ecNumber>
    </recommendedName>
</protein>
<dbReference type="SUPFAM" id="SSF56399">
    <property type="entry name" value="ADP-ribosylation"/>
    <property type="match status" value="1"/>
</dbReference>
<dbReference type="InterPro" id="IPR042081">
    <property type="entry name" value="RNA_2'-PTrans_C"/>
</dbReference>
<dbReference type="GO" id="GO:0003950">
    <property type="term" value="F:NAD+ poly-ADP-ribosyltransferase activity"/>
    <property type="evidence" value="ECO:0007669"/>
    <property type="project" value="InterPro"/>
</dbReference>